<dbReference type="Proteomes" id="UP000198226">
    <property type="component" value="Chromosome I"/>
</dbReference>
<dbReference type="InterPro" id="IPR020084">
    <property type="entry name" value="NUDIX_hydrolase_CS"/>
</dbReference>
<dbReference type="SUPFAM" id="SSF55811">
    <property type="entry name" value="Nudix"/>
    <property type="match status" value="1"/>
</dbReference>
<keyword evidence="6" id="KW-1185">Reference proteome</keyword>
<dbReference type="PROSITE" id="PS51462">
    <property type="entry name" value="NUDIX"/>
    <property type="match status" value="1"/>
</dbReference>
<dbReference type="AlphaFoldDB" id="A0A109IM27"/>
<comment type="cofactor">
    <cofactor evidence="1">
        <name>Mg(2+)</name>
        <dbReference type="ChEBI" id="CHEBI:18420"/>
    </cofactor>
</comment>
<dbReference type="PANTHER" id="PTHR43046">
    <property type="entry name" value="GDP-MANNOSE MANNOSYL HYDROLASE"/>
    <property type="match status" value="1"/>
</dbReference>
<evidence type="ECO:0000313" key="5">
    <source>
        <dbReference type="EMBL" id="SCG37772.1"/>
    </source>
</evidence>
<dbReference type="PANTHER" id="PTHR43046:SF16">
    <property type="entry name" value="ADP-RIBOSE PYROPHOSPHATASE YJHB-RELATED"/>
    <property type="match status" value="1"/>
</dbReference>
<proteinExistence type="inferred from homology"/>
<dbReference type="InterPro" id="IPR015797">
    <property type="entry name" value="NUDIX_hydrolase-like_dom_sf"/>
</dbReference>
<evidence type="ECO:0000256" key="4">
    <source>
        <dbReference type="RuleBase" id="RU003476"/>
    </source>
</evidence>
<dbReference type="InterPro" id="IPR020476">
    <property type="entry name" value="Nudix_hydrolase"/>
</dbReference>
<dbReference type="PROSITE" id="PS00893">
    <property type="entry name" value="NUDIX_BOX"/>
    <property type="match status" value="1"/>
</dbReference>
<gene>
    <name evidence="5" type="ORF">GA0070623_0352</name>
</gene>
<organism evidence="5 6">
    <name type="scientific">Micromonospora rifamycinica</name>
    <dbReference type="NCBI Taxonomy" id="291594"/>
    <lineage>
        <taxon>Bacteria</taxon>
        <taxon>Bacillati</taxon>
        <taxon>Actinomycetota</taxon>
        <taxon>Actinomycetes</taxon>
        <taxon>Micromonosporales</taxon>
        <taxon>Micromonosporaceae</taxon>
        <taxon>Micromonospora</taxon>
    </lineage>
</organism>
<dbReference type="OrthoDB" id="9814308at2"/>
<accession>A0A109IM27</accession>
<name>A0A109IM27_9ACTN</name>
<dbReference type="InterPro" id="IPR000086">
    <property type="entry name" value="NUDIX_hydrolase_dom"/>
</dbReference>
<evidence type="ECO:0000256" key="3">
    <source>
        <dbReference type="ARBA" id="ARBA00022801"/>
    </source>
</evidence>
<dbReference type="EMBL" id="LT607752">
    <property type="protein sequence ID" value="SCG37772.1"/>
    <property type="molecule type" value="Genomic_DNA"/>
</dbReference>
<protein>
    <submittedName>
        <fullName evidence="5">ADP-ribose pyrophosphatase YjhB, NUDIX family</fullName>
    </submittedName>
</protein>
<dbReference type="GO" id="GO:0016787">
    <property type="term" value="F:hydrolase activity"/>
    <property type="evidence" value="ECO:0007669"/>
    <property type="project" value="UniProtKB-KW"/>
</dbReference>
<dbReference type="Pfam" id="PF00293">
    <property type="entry name" value="NUDIX"/>
    <property type="match status" value="1"/>
</dbReference>
<dbReference type="RefSeq" id="WP_067305568.1">
    <property type="nucleotide sequence ID" value="NZ_LRMV01000033.1"/>
</dbReference>
<dbReference type="Gene3D" id="3.90.79.10">
    <property type="entry name" value="Nucleoside Triphosphate Pyrophosphohydrolase"/>
    <property type="match status" value="1"/>
</dbReference>
<sequence>MARTEHYHDPNAPKANSIVVAVSVFVRDEQARVLLIRRTDNGLWSLPGGGQEIGESVAETAVRETREETGISVEVTGMVGVYSDPGHVIEYSDGEVRQQFSLCFRAVPVSGTPTPSDESHEVRWVTRDELAALDIHPSTLLRITHGYEERPEPYIG</sequence>
<evidence type="ECO:0000313" key="6">
    <source>
        <dbReference type="Proteomes" id="UP000198226"/>
    </source>
</evidence>
<reference evidence="6" key="1">
    <citation type="submission" date="2016-06" db="EMBL/GenBank/DDBJ databases">
        <authorList>
            <person name="Varghese N."/>
            <person name="Submissions Spin"/>
        </authorList>
    </citation>
    <scope>NUCLEOTIDE SEQUENCE [LARGE SCALE GENOMIC DNA]</scope>
    <source>
        <strain evidence="6">DSM 44983</strain>
    </source>
</reference>
<evidence type="ECO:0000256" key="2">
    <source>
        <dbReference type="ARBA" id="ARBA00005582"/>
    </source>
</evidence>
<comment type="similarity">
    <text evidence="2 4">Belongs to the Nudix hydrolase family.</text>
</comment>
<keyword evidence="3 4" id="KW-0378">Hydrolase</keyword>
<evidence type="ECO:0000256" key="1">
    <source>
        <dbReference type="ARBA" id="ARBA00001946"/>
    </source>
</evidence>
<dbReference type="PRINTS" id="PR00502">
    <property type="entry name" value="NUDIXFAMILY"/>
</dbReference>